<dbReference type="PANTHER" id="PTHR47508">
    <property type="entry name" value="SAM DOMAIN-CONTAINING PROTEIN-RELATED"/>
    <property type="match status" value="1"/>
</dbReference>
<dbReference type="SUPFAM" id="SSF52200">
    <property type="entry name" value="Toll/Interleukin receptor TIR domain"/>
    <property type="match status" value="2"/>
</dbReference>
<feature type="compositionally biased region" description="Polar residues" evidence="1">
    <location>
        <begin position="1485"/>
        <end position="1494"/>
    </location>
</feature>
<dbReference type="InterPro" id="IPR035897">
    <property type="entry name" value="Toll_tir_struct_dom_sf"/>
</dbReference>
<dbReference type="EMBL" id="JARBDR010000903">
    <property type="protein sequence ID" value="KAJ8304912.1"/>
    <property type="molecule type" value="Genomic_DNA"/>
</dbReference>
<feature type="region of interest" description="Disordered" evidence="1">
    <location>
        <begin position="1444"/>
        <end position="1494"/>
    </location>
</feature>
<dbReference type="PANTHER" id="PTHR47508:SF1">
    <property type="entry name" value="NON-SPECIFIC SERINE_THREONINE PROTEIN KINASE"/>
    <property type="match status" value="1"/>
</dbReference>
<dbReference type="Gene3D" id="1.20.5.340">
    <property type="match status" value="1"/>
</dbReference>
<feature type="domain" description="TIR" evidence="3">
    <location>
        <begin position="1048"/>
        <end position="1189"/>
    </location>
</feature>
<dbReference type="Pfam" id="PF00531">
    <property type="entry name" value="Death"/>
    <property type="match status" value="1"/>
</dbReference>
<evidence type="ECO:0000259" key="2">
    <source>
        <dbReference type="PROSITE" id="PS50017"/>
    </source>
</evidence>
<organism evidence="4 5">
    <name type="scientific">Tegillarca granosa</name>
    <name type="common">Malaysian cockle</name>
    <name type="synonym">Anadara granosa</name>
    <dbReference type="NCBI Taxonomy" id="220873"/>
    <lineage>
        <taxon>Eukaryota</taxon>
        <taxon>Metazoa</taxon>
        <taxon>Spiralia</taxon>
        <taxon>Lophotrochozoa</taxon>
        <taxon>Mollusca</taxon>
        <taxon>Bivalvia</taxon>
        <taxon>Autobranchia</taxon>
        <taxon>Pteriomorphia</taxon>
        <taxon>Arcoida</taxon>
        <taxon>Arcoidea</taxon>
        <taxon>Arcidae</taxon>
        <taxon>Tegillarca</taxon>
    </lineage>
</organism>
<feature type="compositionally biased region" description="Polar residues" evidence="1">
    <location>
        <begin position="1448"/>
        <end position="1477"/>
    </location>
</feature>
<accession>A0ABQ9EI05</accession>
<keyword evidence="5" id="KW-1185">Reference proteome</keyword>
<dbReference type="Gene3D" id="3.40.50.10140">
    <property type="entry name" value="Toll/interleukin-1 receptor homology (TIR) domain"/>
    <property type="match status" value="2"/>
</dbReference>
<evidence type="ECO:0000313" key="5">
    <source>
        <dbReference type="Proteomes" id="UP001217089"/>
    </source>
</evidence>
<dbReference type="PROSITE" id="PS50104">
    <property type="entry name" value="TIR"/>
    <property type="match status" value="2"/>
</dbReference>
<dbReference type="InterPro" id="IPR000157">
    <property type="entry name" value="TIR_dom"/>
</dbReference>
<dbReference type="SUPFAM" id="SSF47986">
    <property type="entry name" value="DEATH domain"/>
    <property type="match status" value="1"/>
</dbReference>
<dbReference type="Proteomes" id="UP001217089">
    <property type="component" value="Unassembled WGS sequence"/>
</dbReference>
<dbReference type="CDD" id="cd08311">
    <property type="entry name" value="Death_p75NR"/>
    <property type="match status" value="1"/>
</dbReference>
<feature type="domain" description="TIR" evidence="3">
    <location>
        <begin position="1237"/>
        <end position="1380"/>
    </location>
</feature>
<feature type="domain" description="Death" evidence="2">
    <location>
        <begin position="967"/>
        <end position="1032"/>
    </location>
</feature>
<protein>
    <recommendedName>
        <fullName evidence="6">Death domain-containing protein</fullName>
    </recommendedName>
</protein>
<gene>
    <name evidence="4" type="ORF">KUTeg_018495</name>
</gene>
<dbReference type="PROSITE" id="PS50017">
    <property type="entry name" value="DEATH_DOMAIN"/>
    <property type="match status" value="1"/>
</dbReference>
<reference evidence="4 5" key="1">
    <citation type="submission" date="2022-12" db="EMBL/GenBank/DDBJ databases">
        <title>Chromosome-level genome of Tegillarca granosa.</title>
        <authorList>
            <person name="Kim J."/>
        </authorList>
    </citation>
    <scope>NUCLEOTIDE SEQUENCE [LARGE SCALE GENOMIC DNA]</scope>
    <source>
        <strain evidence="4">Teg-2019</strain>
        <tissue evidence="4">Adductor muscle</tissue>
    </source>
</reference>
<dbReference type="InterPro" id="IPR000488">
    <property type="entry name" value="Death_dom"/>
</dbReference>
<dbReference type="Pfam" id="PF13676">
    <property type="entry name" value="TIR_2"/>
    <property type="match status" value="2"/>
</dbReference>
<proteinExistence type="predicted"/>
<name>A0ABQ9EI05_TEGGR</name>
<dbReference type="SMART" id="SM00005">
    <property type="entry name" value="DEATH"/>
    <property type="match status" value="1"/>
</dbReference>
<sequence>MEEIIEKYDYAHATKEMESEIQDDLQRCEERFAPGLSLDGLKKIIATFLKKVCVQPFPKRYSAGYFMCSVTLREIISVMKACKSEHKTITKEQCQDLLFDMILEFISKGQGSTHYELVHGDITKPLSMDQYIKDLKGEKLRNLLNAIKQQKFIQEEEIDIDEYGNTYERCISNLIEYALGEDDNDDENSKHRQQDVHCEFLDLYIFFLGQAKKNPVDMGRNITYCQNKMWYKYDRNPYLGCRDAELYRRHLNIIKTFLTDSSYPRDDKESEMGRDAIKYILQGIAGDKDVQKTLWNDVLELSSYLATSSNAEKLKDELRPMKDFTENLDAQTLEKNPDMFQSWATKCADLLEKSTNSKSINYFEFQIRHMIDKLKPIAGHQKFWIPILKGLLRHPTISLSNASVNLIKWGKMKKFWKWKDNVEEVKKIVTVAKEANLPKEEDDKRKNEDIASNYGKTISELFEQLELVKVNHLVMPELSLFLISTLEKRSDILSHRIVSEVSEKLDFTKNLNLIPDFLKRFSALFFDPTYPWGGWTNRAGTNILESVVEAYSDGSEIPQEVNDLFIAMLNYAMSDDVDRIDFESRSLSFYAEAICVTITKFVSLHCEAGTEDILSALIPSIFKMVDDDSELVMNIGKAVFTVISVKSPKLIAMTDDFDRVIQKYLETEDTETLGNIYRFYPHNTEIMAKRFQEFMATLGNKKENTHMIIAITHIISERQPEIFTRENVNAMSKFLSEEGDQQFILMVWDKISAKNPDFLLDQVDTLLTDTKLPVVATHFIQGILANVAVEHKKYLDPVLKCLMKKSNDTENRTHVLPVFYGMRKLAEKYGSDPFIPYRKHLDQLKKTGDSFTQDAVSSLINVLEGRSLETISSDVKQVKSDVADLDGRVGMAEIVVGGVIQQVEKHEEEIRDVKSDVDKVDKRVTDVEDDLGEVKTKVEEIDMKTMSNAPTWSRDVTKLLNPKSDNDWRLLASRLGYSNDDIRAWATQSDPCMALLSEWYATHKTREATGGVLNVLQEMNRLDAAVIVENAMKVVEGVVEDEEFEYSSPPPVFLSYQWGHQNEVKLLRQHLEMAGYECWMDIGQMGGGDKLFEKIDAGIRGAKVVICCVSEKYAKSPNCNREVNLAVNLRKPMIPLQMEKIAWPPVGSMGPIFSEYLYIRFYSGGSGNKYWADAKFQELLMQLQLNNVMPDEKLIKPEYKNWWIPVAEEIVIKTDGNNKNKTEKKDKQENRKEDIGASPDVFLSYQWGKQKQIQALYQRLTGLGFSCWMDIHQMGGGDSLYDKIDKGVRGCKVVVTSITQKYALSANCRREVSLADALKKPIIPILLEEIDWPPSGPMSMVFTQLLYINFCEDPDIQMKWNGKKFDELLEKVKAHIPDKSSVVALQQTQEQENSVDTKNLSVENNVNIANESTTDEKETNQSVERNENVEGKIIPTTVIEQKDPVSNIAINETQSSTPQERLKQSNSQATKVDNIPQNKVEPVNTKKSSTCSIL</sequence>
<evidence type="ECO:0000259" key="3">
    <source>
        <dbReference type="PROSITE" id="PS50104"/>
    </source>
</evidence>
<evidence type="ECO:0000313" key="4">
    <source>
        <dbReference type="EMBL" id="KAJ8304912.1"/>
    </source>
</evidence>
<dbReference type="SUPFAM" id="SSF48371">
    <property type="entry name" value="ARM repeat"/>
    <property type="match status" value="1"/>
</dbReference>
<evidence type="ECO:0008006" key="6">
    <source>
        <dbReference type="Google" id="ProtNLM"/>
    </source>
</evidence>
<evidence type="ECO:0000256" key="1">
    <source>
        <dbReference type="SAM" id="MobiDB-lite"/>
    </source>
</evidence>
<dbReference type="InterPro" id="IPR016024">
    <property type="entry name" value="ARM-type_fold"/>
</dbReference>
<comment type="caution">
    <text evidence="4">The sequence shown here is derived from an EMBL/GenBank/DDBJ whole genome shotgun (WGS) entry which is preliminary data.</text>
</comment>
<dbReference type="InterPro" id="IPR011029">
    <property type="entry name" value="DEATH-like_dom_sf"/>
</dbReference>
<dbReference type="Gene3D" id="1.10.533.10">
    <property type="entry name" value="Death Domain, Fas"/>
    <property type="match status" value="1"/>
</dbReference>
<dbReference type="SMART" id="SM00255">
    <property type="entry name" value="TIR"/>
    <property type="match status" value="2"/>
</dbReference>